<dbReference type="PROSITE" id="PS50113">
    <property type="entry name" value="PAC"/>
    <property type="match status" value="1"/>
</dbReference>
<evidence type="ECO:0000313" key="5">
    <source>
        <dbReference type="EMBL" id="MBM7572415.1"/>
    </source>
</evidence>
<reference evidence="5 6" key="1">
    <citation type="submission" date="2021-01" db="EMBL/GenBank/DDBJ databases">
        <title>Genomic Encyclopedia of Type Strains, Phase IV (KMG-IV): sequencing the most valuable type-strain genomes for metagenomic binning, comparative biology and taxonomic classification.</title>
        <authorList>
            <person name="Goeker M."/>
        </authorList>
    </citation>
    <scope>NUCLEOTIDE SEQUENCE [LARGE SCALE GENOMIC DNA]</scope>
    <source>
        <strain evidence="5 6">DSM 23711</strain>
    </source>
</reference>
<proteinExistence type="predicted"/>
<organism evidence="5 6">
    <name type="scientific">Aquibacillus albus</name>
    <dbReference type="NCBI Taxonomy" id="1168171"/>
    <lineage>
        <taxon>Bacteria</taxon>
        <taxon>Bacillati</taxon>
        <taxon>Bacillota</taxon>
        <taxon>Bacilli</taxon>
        <taxon>Bacillales</taxon>
        <taxon>Bacillaceae</taxon>
        <taxon>Aquibacillus</taxon>
    </lineage>
</organism>
<dbReference type="InterPro" id="IPR043128">
    <property type="entry name" value="Rev_trsase/Diguanyl_cyclase"/>
</dbReference>
<dbReference type="InterPro" id="IPR052155">
    <property type="entry name" value="Biofilm_reg_signaling"/>
</dbReference>
<evidence type="ECO:0000313" key="6">
    <source>
        <dbReference type="Proteomes" id="UP001296943"/>
    </source>
</evidence>
<dbReference type="PANTHER" id="PTHR44757">
    <property type="entry name" value="DIGUANYLATE CYCLASE DGCP"/>
    <property type="match status" value="1"/>
</dbReference>
<dbReference type="PROSITE" id="PS50887">
    <property type="entry name" value="GGDEF"/>
    <property type="match status" value="1"/>
</dbReference>
<dbReference type="Gene3D" id="3.20.20.450">
    <property type="entry name" value="EAL domain"/>
    <property type="match status" value="1"/>
</dbReference>
<dbReference type="CDD" id="cd00130">
    <property type="entry name" value="PAS"/>
    <property type="match status" value="1"/>
</dbReference>
<evidence type="ECO:0000259" key="1">
    <source>
        <dbReference type="PROSITE" id="PS50112"/>
    </source>
</evidence>
<dbReference type="InterPro" id="IPR001633">
    <property type="entry name" value="EAL_dom"/>
</dbReference>
<dbReference type="NCBIfam" id="TIGR00254">
    <property type="entry name" value="GGDEF"/>
    <property type="match status" value="1"/>
</dbReference>
<dbReference type="PROSITE" id="PS50112">
    <property type="entry name" value="PAS"/>
    <property type="match status" value="1"/>
</dbReference>
<evidence type="ECO:0000259" key="3">
    <source>
        <dbReference type="PROSITE" id="PS50883"/>
    </source>
</evidence>
<dbReference type="Pfam" id="PF00990">
    <property type="entry name" value="GGDEF"/>
    <property type="match status" value="1"/>
</dbReference>
<sequence>MTLLNLDDIFDRQKLNQLFGLLSDSNRCGDKLDSRVNELIEYIKEQFNVYQDLKYAIDHSATVTITDQSGRITYVDNNFCKQSGYSKDELLNRNHRILNAGHHSSSFFSDMWKTILNGDVWKGEVKNRRKDGTFFWVRTTIVPLLNEDNVPESFIAFQIDITEKIKLQYQLIEALNHDYRRIFRKLMNLVFRVVQQNGEFHFTMVEGKLSKKIGISTDYSGLKPIDFIFGKENIIDIKEKFEQVFSGEEVTFKHQLGNLYLYSMLSPVMEGGNVIEVIGSSVDITSLEEAEQKIRHLAYHDQLTDLPNRSKLREDVDSFIRKERKGDLFGVLHFGLDRLKYVNDALGQFAGDQVLITIAKRIREVIGEEGKIYRIGGDEFIAIVKGDEKQVDEISDDVVKQIKKPISVVGKEFFVTSSIGISLFEKDGTSTEELISYAGIAMHFCKVSGRNSKLFYSPKMNSMYNELLLLEGEIRKALSNEDFKLYYQPKVSVETGEIIGVEALIRWFHKEKGFISPSKFIPLAEEAGLITQLGEWVVRQACMQHKKWVDTGYPPVSIAVNVSAIELQRNDFSEKVKAIIDEVEIDPSFLELEITENSVMQNTEDCIKTMNELRSIGISLSIDDFGTGYSSFGYLRKFPINNLKIDQSFVKNSLIESNSAEIIKAMIQLAHTFGLKVIAEGVENEFVLNFLKSQQCDYYQGYYHSKPIPPEDMEQMMVLKV</sequence>
<dbReference type="InterPro" id="IPR000014">
    <property type="entry name" value="PAS"/>
</dbReference>
<dbReference type="SMART" id="SM00052">
    <property type="entry name" value="EAL"/>
    <property type="match status" value="1"/>
</dbReference>
<gene>
    <name evidence="5" type="ORF">JOC48_002919</name>
</gene>
<dbReference type="Pfam" id="PF13426">
    <property type="entry name" value="PAS_9"/>
    <property type="match status" value="1"/>
</dbReference>
<dbReference type="InterPro" id="IPR000700">
    <property type="entry name" value="PAS-assoc_C"/>
</dbReference>
<dbReference type="InterPro" id="IPR029787">
    <property type="entry name" value="Nucleotide_cyclase"/>
</dbReference>
<feature type="domain" description="GGDEF" evidence="4">
    <location>
        <begin position="327"/>
        <end position="458"/>
    </location>
</feature>
<dbReference type="RefSeq" id="WP_204500790.1">
    <property type="nucleotide sequence ID" value="NZ_JAFBDR010000017.1"/>
</dbReference>
<dbReference type="CDD" id="cd01949">
    <property type="entry name" value="GGDEF"/>
    <property type="match status" value="1"/>
</dbReference>
<feature type="domain" description="PAC" evidence="2">
    <location>
        <begin position="121"/>
        <end position="173"/>
    </location>
</feature>
<dbReference type="Proteomes" id="UP001296943">
    <property type="component" value="Unassembled WGS sequence"/>
</dbReference>
<dbReference type="InterPro" id="IPR035965">
    <property type="entry name" value="PAS-like_dom_sf"/>
</dbReference>
<dbReference type="Pfam" id="PF00563">
    <property type="entry name" value="EAL"/>
    <property type="match status" value="1"/>
</dbReference>
<comment type="caution">
    <text evidence="5">The sequence shown here is derived from an EMBL/GenBank/DDBJ whole genome shotgun (WGS) entry which is preliminary data.</text>
</comment>
<dbReference type="CDD" id="cd01948">
    <property type="entry name" value="EAL"/>
    <property type="match status" value="1"/>
</dbReference>
<dbReference type="SMART" id="SM00086">
    <property type="entry name" value="PAC"/>
    <property type="match status" value="1"/>
</dbReference>
<dbReference type="EMBL" id="JAFBDR010000017">
    <property type="protein sequence ID" value="MBM7572415.1"/>
    <property type="molecule type" value="Genomic_DNA"/>
</dbReference>
<evidence type="ECO:0000259" key="4">
    <source>
        <dbReference type="PROSITE" id="PS50887"/>
    </source>
</evidence>
<feature type="domain" description="EAL" evidence="3">
    <location>
        <begin position="467"/>
        <end position="721"/>
    </location>
</feature>
<name>A0ABS2N3C3_9BACI</name>
<protein>
    <submittedName>
        <fullName evidence="5">Diguanylate cyclase (GGDEF)-like protein/PAS domain S-box-containing protein</fullName>
    </submittedName>
</protein>
<dbReference type="InterPro" id="IPR001610">
    <property type="entry name" value="PAC"/>
</dbReference>
<evidence type="ECO:0000259" key="2">
    <source>
        <dbReference type="PROSITE" id="PS50113"/>
    </source>
</evidence>
<dbReference type="NCBIfam" id="TIGR00229">
    <property type="entry name" value="sensory_box"/>
    <property type="match status" value="1"/>
</dbReference>
<dbReference type="InterPro" id="IPR000160">
    <property type="entry name" value="GGDEF_dom"/>
</dbReference>
<dbReference type="Gene3D" id="3.30.450.20">
    <property type="entry name" value="PAS domain"/>
    <property type="match status" value="2"/>
</dbReference>
<keyword evidence="6" id="KW-1185">Reference proteome</keyword>
<dbReference type="SUPFAM" id="SSF55073">
    <property type="entry name" value="Nucleotide cyclase"/>
    <property type="match status" value="1"/>
</dbReference>
<dbReference type="Gene3D" id="3.30.70.270">
    <property type="match status" value="1"/>
</dbReference>
<accession>A0ABS2N3C3</accession>
<dbReference type="PANTHER" id="PTHR44757:SF2">
    <property type="entry name" value="BIOFILM ARCHITECTURE MAINTENANCE PROTEIN MBAA"/>
    <property type="match status" value="1"/>
</dbReference>
<dbReference type="SUPFAM" id="SSF55785">
    <property type="entry name" value="PYP-like sensor domain (PAS domain)"/>
    <property type="match status" value="1"/>
</dbReference>
<dbReference type="SMART" id="SM00267">
    <property type="entry name" value="GGDEF"/>
    <property type="match status" value="1"/>
</dbReference>
<dbReference type="PROSITE" id="PS50883">
    <property type="entry name" value="EAL"/>
    <property type="match status" value="1"/>
</dbReference>
<feature type="domain" description="PAS" evidence="1">
    <location>
        <begin position="49"/>
        <end position="94"/>
    </location>
</feature>
<dbReference type="SUPFAM" id="SSF141868">
    <property type="entry name" value="EAL domain-like"/>
    <property type="match status" value="1"/>
</dbReference>
<dbReference type="InterPro" id="IPR035919">
    <property type="entry name" value="EAL_sf"/>
</dbReference>